<gene>
    <name evidence="5" type="ORF">GT360_11340</name>
</gene>
<keyword evidence="1" id="KW-0677">Repeat</keyword>
<dbReference type="Pfam" id="PF07719">
    <property type="entry name" value="TPR_2"/>
    <property type="match status" value="1"/>
</dbReference>
<feature type="repeat" description="TPR" evidence="3">
    <location>
        <begin position="215"/>
        <end position="248"/>
    </location>
</feature>
<dbReference type="SMART" id="SM00028">
    <property type="entry name" value="TPR"/>
    <property type="match status" value="5"/>
</dbReference>
<proteinExistence type="predicted"/>
<feature type="chain" id="PRO_5030537462" evidence="4">
    <location>
        <begin position="20"/>
        <end position="339"/>
    </location>
</feature>
<dbReference type="InterPro" id="IPR011990">
    <property type="entry name" value="TPR-like_helical_dom_sf"/>
</dbReference>
<dbReference type="AlphaFoldDB" id="A0A7Z2YE54"/>
<dbReference type="Pfam" id="PF14559">
    <property type="entry name" value="TPR_19"/>
    <property type="match status" value="1"/>
</dbReference>
<dbReference type="Proteomes" id="UP000464262">
    <property type="component" value="Chromosome 1"/>
</dbReference>
<dbReference type="PANTHER" id="PTHR12558:SF13">
    <property type="entry name" value="CELL DIVISION CYCLE PROTEIN 27 HOMOLOG"/>
    <property type="match status" value="1"/>
</dbReference>
<dbReference type="KEGG" id="vas:GT360_11340"/>
<reference evidence="5 6" key="1">
    <citation type="submission" date="2020-01" db="EMBL/GenBank/DDBJ databases">
        <title>Whole genome and functional gene identification of agarase of Vibrio HN897.</title>
        <authorList>
            <person name="Liu Y."/>
            <person name="Zhao Z."/>
        </authorList>
    </citation>
    <scope>NUCLEOTIDE SEQUENCE [LARGE SCALE GENOMIC DNA]</scope>
    <source>
        <strain evidence="5 6">HN897</strain>
    </source>
</reference>
<feature type="repeat" description="TPR" evidence="3">
    <location>
        <begin position="85"/>
        <end position="118"/>
    </location>
</feature>
<feature type="repeat" description="TPR" evidence="3">
    <location>
        <begin position="279"/>
        <end position="312"/>
    </location>
</feature>
<evidence type="ECO:0000256" key="3">
    <source>
        <dbReference type="PROSITE-ProRule" id="PRU00339"/>
    </source>
</evidence>
<name>A0A7Z2YE54_9VIBR</name>
<dbReference type="PANTHER" id="PTHR12558">
    <property type="entry name" value="CELL DIVISION CYCLE 16,23,27"/>
    <property type="match status" value="1"/>
</dbReference>
<evidence type="ECO:0000256" key="1">
    <source>
        <dbReference type="ARBA" id="ARBA00022737"/>
    </source>
</evidence>
<dbReference type="InterPro" id="IPR013105">
    <property type="entry name" value="TPR_2"/>
</dbReference>
<protein>
    <submittedName>
        <fullName evidence="5">Tetratricopeptide repeat protein</fullName>
    </submittedName>
</protein>
<evidence type="ECO:0000256" key="2">
    <source>
        <dbReference type="ARBA" id="ARBA00022803"/>
    </source>
</evidence>
<keyword evidence="6" id="KW-1185">Reference proteome</keyword>
<dbReference type="EMBL" id="CP047475">
    <property type="protein sequence ID" value="QIA64067.1"/>
    <property type="molecule type" value="Genomic_DNA"/>
</dbReference>
<dbReference type="PROSITE" id="PS51257">
    <property type="entry name" value="PROKAR_LIPOPROTEIN"/>
    <property type="match status" value="1"/>
</dbReference>
<evidence type="ECO:0000313" key="6">
    <source>
        <dbReference type="Proteomes" id="UP000464262"/>
    </source>
</evidence>
<dbReference type="RefSeq" id="WP_164648976.1">
    <property type="nucleotide sequence ID" value="NZ_CP047475.1"/>
</dbReference>
<evidence type="ECO:0000256" key="4">
    <source>
        <dbReference type="SAM" id="SignalP"/>
    </source>
</evidence>
<organism evidence="5 6">
    <name type="scientific">Vibrio astriarenae</name>
    <dbReference type="NCBI Taxonomy" id="1481923"/>
    <lineage>
        <taxon>Bacteria</taxon>
        <taxon>Pseudomonadati</taxon>
        <taxon>Pseudomonadota</taxon>
        <taxon>Gammaproteobacteria</taxon>
        <taxon>Vibrionales</taxon>
        <taxon>Vibrionaceae</taxon>
        <taxon>Vibrio</taxon>
    </lineage>
</organism>
<accession>A0A7Z2YE54</accession>
<dbReference type="Pfam" id="PF13181">
    <property type="entry name" value="TPR_8"/>
    <property type="match status" value="1"/>
</dbReference>
<feature type="signal peptide" evidence="4">
    <location>
        <begin position="1"/>
        <end position="19"/>
    </location>
</feature>
<sequence>MNKKIIALLTILVLVSGCAATEEAPALDTSLYDGKPVDSLSNDTPPQNEVEAIKRGDAALSSGNYDLALYEYIRSLAFEDAVMKDKSLYNIGRIHHARGNTPLAEKAYLMAVEENPNNEQVLEQLGVLYTKSGDVAQGEAYFYRAINADQVRLGKNISLKPQDENIDVQIRGLTVDYKSPIMAYTGLGVIYDVDKKHELAQAFYQKALQVNPASLKTLINTGYSFYMSGDYATARRYTMSALEKDPNNEKALNNLALVYLGRGEVKRALNVFQQQMDAPEALNNVGYFLMLQGKPEEAIPYLEQAIDKKPTYYSVANENLQRALEMVRESKIVVAQTGE</sequence>
<dbReference type="Pfam" id="PF13432">
    <property type="entry name" value="TPR_16"/>
    <property type="match status" value="1"/>
</dbReference>
<keyword evidence="4" id="KW-0732">Signal</keyword>
<dbReference type="InterPro" id="IPR019734">
    <property type="entry name" value="TPR_rpt"/>
</dbReference>
<keyword evidence="2 3" id="KW-0802">TPR repeat</keyword>
<dbReference type="PROSITE" id="PS50005">
    <property type="entry name" value="TPR"/>
    <property type="match status" value="4"/>
</dbReference>
<feature type="repeat" description="TPR" evidence="3">
    <location>
        <begin position="181"/>
        <end position="214"/>
    </location>
</feature>
<dbReference type="SUPFAM" id="SSF48452">
    <property type="entry name" value="TPR-like"/>
    <property type="match status" value="1"/>
</dbReference>
<evidence type="ECO:0000313" key="5">
    <source>
        <dbReference type="EMBL" id="QIA64067.1"/>
    </source>
</evidence>
<dbReference type="Gene3D" id="1.25.40.10">
    <property type="entry name" value="Tetratricopeptide repeat domain"/>
    <property type="match status" value="3"/>
</dbReference>